<sequence length="148" mass="16684">MIGYEEGENLGLRSIAAFVIKHGIKVKILPYDKTPKENILATIHREKPKIVGFSLIFQRMLYEFTDLIAYLRQNSVTAHFTIGGHFPSIDFKSTLKSIPGLDSVVRGEGEETLLELFHYLGQPDSLAQIKGLAYWSDGEIRITPPRPL</sequence>
<dbReference type="GO" id="GO:0031419">
    <property type="term" value="F:cobalamin binding"/>
    <property type="evidence" value="ECO:0007669"/>
    <property type="project" value="InterPro"/>
</dbReference>
<keyword evidence="2" id="KW-0949">S-adenosyl-L-methionine</keyword>
<gene>
    <name evidence="7" type="ORF">S01H1_73374</name>
</gene>
<keyword evidence="5" id="KW-0411">Iron-sulfur</keyword>
<evidence type="ECO:0000256" key="1">
    <source>
        <dbReference type="ARBA" id="ARBA00001966"/>
    </source>
</evidence>
<feature type="non-terminal residue" evidence="7">
    <location>
        <position position="148"/>
    </location>
</feature>
<evidence type="ECO:0000256" key="2">
    <source>
        <dbReference type="ARBA" id="ARBA00022691"/>
    </source>
</evidence>
<evidence type="ECO:0000313" key="7">
    <source>
        <dbReference type="EMBL" id="GAG29101.1"/>
    </source>
</evidence>
<comment type="caution">
    <text evidence="7">The sequence shown here is derived from an EMBL/GenBank/DDBJ whole genome shotgun (WGS) entry which is preliminary data.</text>
</comment>
<dbReference type="GO" id="GO:0051536">
    <property type="term" value="F:iron-sulfur cluster binding"/>
    <property type="evidence" value="ECO:0007669"/>
    <property type="project" value="UniProtKB-KW"/>
</dbReference>
<keyword evidence="3" id="KW-0479">Metal-binding</keyword>
<dbReference type="EMBL" id="BARS01049025">
    <property type="protein sequence ID" value="GAG29101.1"/>
    <property type="molecule type" value="Genomic_DNA"/>
</dbReference>
<dbReference type="Pfam" id="PF02310">
    <property type="entry name" value="B12-binding"/>
    <property type="match status" value="1"/>
</dbReference>
<keyword evidence="4" id="KW-0408">Iron</keyword>
<dbReference type="AlphaFoldDB" id="X0XWF7"/>
<name>X0XWF7_9ZZZZ</name>
<protein>
    <recommendedName>
        <fullName evidence="6">B12-binding domain-containing protein</fullName>
    </recommendedName>
</protein>
<dbReference type="PROSITE" id="PS51332">
    <property type="entry name" value="B12_BINDING"/>
    <property type="match status" value="1"/>
</dbReference>
<evidence type="ECO:0000259" key="6">
    <source>
        <dbReference type="PROSITE" id="PS51332"/>
    </source>
</evidence>
<dbReference type="Gene3D" id="3.40.50.280">
    <property type="entry name" value="Cobalamin-binding domain"/>
    <property type="match status" value="1"/>
</dbReference>
<accession>X0XWF7</accession>
<evidence type="ECO:0000256" key="3">
    <source>
        <dbReference type="ARBA" id="ARBA00022723"/>
    </source>
</evidence>
<comment type="cofactor">
    <cofactor evidence="1">
        <name>[4Fe-4S] cluster</name>
        <dbReference type="ChEBI" id="CHEBI:49883"/>
    </cofactor>
</comment>
<feature type="domain" description="B12-binding" evidence="6">
    <location>
        <begin position="1"/>
        <end position="127"/>
    </location>
</feature>
<organism evidence="7">
    <name type="scientific">marine sediment metagenome</name>
    <dbReference type="NCBI Taxonomy" id="412755"/>
    <lineage>
        <taxon>unclassified sequences</taxon>
        <taxon>metagenomes</taxon>
        <taxon>ecological metagenomes</taxon>
    </lineage>
</organism>
<dbReference type="PANTHER" id="PTHR43409">
    <property type="entry name" value="ANAEROBIC MAGNESIUM-PROTOPORPHYRIN IX MONOMETHYL ESTER CYCLASE-RELATED"/>
    <property type="match status" value="1"/>
</dbReference>
<dbReference type="InterPro" id="IPR036724">
    <property type="entry name" value="Cobalamin-bd_sf"/>
</dbReference>
<proteinExistence type="predicted"/>
<reference evidence="7" key="1">
    <citation type="journal article" date="2014" name="Front. Microbiol.">
        <title>High frequency of phylogenetically diverse reductive dehalogenase-homologous genes in deep subseafloor sedimentary metagenomes.</title>
        <authorList>
            <person name="Kawai M."/>
            <person name="Futagami T."/>
            <person name="Toyoda A."/>
            <person name="Takaki Y."/>
            <person name="Nishi S."/>
            <person name="Hori S."/>
            <person name="Arai W."/>
            <person name="Tsubouchi T."/>
            <person name="Morono Y."/>
            <person name="Uchiyama I."/>
            <person name="Ito T."/>
            <person name="Fujiyama A."/>
            <person name="Inagaki F."/>
            <person name="Takami H."/>
        </authorList>
    </citation>
    <scope>NUCLEOTIDE SEQUENCE</scope>
    <source>
        <strain evidence="7">Expedition CK06-06</strain>
    </source>
</reference>
<dbReference type="CDD" id="cd02068">
    <property type="entry name" value="radical_SAM_B12_BD"/>
    <property type="match status" value="1"/>
</dbReference>
<dbReference type="InterPro" id="IPR051198">
    <property type="entry name" value="BchE-like"/>
</dbReference>
<dbReference type="GO" id="GO:0046872">
    <property type="term" value="F:metal ion binding"/>
    <property type="evidence" value="ECO:0007669"/>
    <property type="project" value="UniProtKB-KW"/>
</dbReference>
<evidence type="ECO:0000256" key="4">
    <source>
        <dbReference type="ARBA" id="ARBA00023004"/>
    </source>
</evidence>
<dbReference type="InterPro" id="IPR006158">
    <property type="entry name" value="Cobalamin-bd"/>
</dbReference>
<dbReference type="SUPFAM" id="SSF52242">
    <property type="entry name" value="Cobalamin (vitamin B12)-binding domain"/>
    <property type="match status" value="1"/>
</dbReference>
<dbReference type="PANTHER" id="PTHR43409:SF4">
    <property type="entry name" value="RADICAL SAM SUPERFAMILY PROTEIN"/>
    <property type="match status" value="1"/>
</dbReference>
<evidence type="ECO:0000256" key="5">
    <source>
        <dbReference type="ARBA" id="ARBA00023014"/>
    </source>
</evidence>